<dbReference type="PANTHER" id="PTHR46179">
    <property type="entry name" value="ZINC FINGER PROTEIN"/>
    <property type="match status" value="1"/>
</dbReference>
<evidence type="ECO:0000259" key="11">
    <source>
        <dbReference type="PROSITE" id="PS50157"/>
    </source>
</evidence>
<keyword evidence="7" id="KW-0804">Transcription</keyword>
<dbReference type="STRING" id="667725.A0A0L0G1C0"/>
<dbReference type="GO" id="GO:0003712">
    <property type="term" value="F:transcription coregulator activity"/>
    <property type="evidence" value="ECO:0007669"/>
    <property type="project" value="TreeGrafter"/>
</dbReference>
<evidence type="ECO:0000256" key="1">
    <source>
        <dbReference type="ARBA" id="ARBA00004123"/>
    </source>
</evidence>
<evidence type="ECO:0000256" key="4">
    <source>
        <dbReference type="ARBA" id="ARBA00022771"/>
    </source>
</evidence>
<evidence type="ECO:0000256" key="2">
    <source>
        <dbReference type="ARBA" id="ARBA00022723"/>
    </source>
</evidence>
<dbReference type="Pfam" id="PF00096">
    <property type="entry name" value="zf-C2H2"/>
    <property type="match status" value="2"/>
</dbReference>
<feature type="domain" description="C2H2-type" evidence="11">
    <location>
        <begin position="748"/>
        <end position="777"/>
    </location>
</feature>
<evidence type="ECO:0000256" key="5">
    <source>
        <dbReference type="ARBA" id="ARBA00022833"/>
    </source>
</evidence>
<feature type="domain" description="C2H2-type" evidence="11">
    <location>
        <begin position="1185"/>
        <end position="1214"/>
    </location>
</feature>
<feature type="domain" description="C2H2-type" evidence="11">
    <location>
        <begin position="1018"/>
        <end position="1042"/>
    </location>
</feature>
<feature type="compositionally biased region" description="Basic and acidic residues" evidence="10">
    <location>
        <begin position="34"/>
        <end position="52"/>
    </location>
</feature>
<dbReference type="PROSITE" id="PS00028">
    <property type="entry name" value="ZINC_FINGER_C2H2_1"/>
    <property type="match status" value="12"/>
</dbReference>
<feature type="domain" description="C2H2-type" evidence="11">
    <location>
        <begin position="1154"/>
        <end position="1184"/>
    </location>
</feature>
<dbReference type="GO" id="GO:0005634">
    <property type="term" value="C:nucleus"/>
    <property type="evidence" value="ECO:0007669"/>
    <property type="project" value="TreeGrafter"/>
</dbReference>
<dbReference type="eggNOG" id="KOG1721">
    <property type="taxonomic scope" value="Eukaryota"/>
</dbReference>
<evidence type="ECO:0000256" key="6">
    <source>
        <dbReference type="ARBA" id="ARBA00023015"/>
    </source>
</evidence>
<name>A0A0L0G1C0_9EUKA</name>
<feature type="region of interest" description="Disordered" evidence="10">
    <location>
        <begin position="331"/>
        <end position="358"/>
    </location>
</feature>
<evidence type="ECO:0000313" key="12">
    <source>
        <dbReference type="EMBL" id="KNC82586.1"/>
    </source>
</evidence>
<dbReference type="SUPFAM" id="SSF57667">
    <property type="entry name" value="beta-beta-alpha zinc fingers"/>
    <property type="match status" value="6"/>
</dbReference>
<dbReference type="PROSITE" id="PS50157">
    <property type="entry name" value="ZINC_FINGER_C2H2_2"/>
    <property type="match status" value="10"/>
</dbReference>
<feature type="domain" description="C2H2-type" evidence="11">
    <location>
        <begin position="957"/>
        <end position="982"/>
    </location>
</feature>
<evidence type="ECO:0000256" key="9">
    <source>
        <dbReference type="PROSITE-ProRule" id="PRU00042"/>
    </source>
</evidence>
<reference evidence="12 13" key="1">
    <citation type="submission" date="2011-02" db="EMBL/GenBank/DDBJ databases">
        <title>The Genome Sequence of Sphaeroforma arctica JP610.</title>
        <authorList>
            <consortium name="The Broad Institute Genome Sequencing Platform"/>
            <person name="Russ C."/>
            <person name="Cuomo C."/>
            <person name="Young S.K."/>
            <person name="Zeng Q."/>
            <person name="Gargeya S."/>
            <person name="Alvarado L."/>
            <person name="Berlin A."/>
            <person name="Chapman S.B."/>
            <person name="Chen Z."/>
            <person name="Freedman E."/>
            <person name="Gellesch M."/>
            <person name="Goldberg J."/>
            <person name="Griggs A."/>
            <person name="Gujja S."/>
            <person name="Heilman E."/>
            <person name="Heiman D."/>
            <person name="Howarth C."/>
            <person name="Mehta T."/>
            <person name="Neiman D."/>
            <person name="Pearson M."/>
            <person name="Roberts A."/>
            <person name="Saif S."/>
            <person name="Shea T."/>
            <person name="Shenoy N."/>
            <person name="Sisk P."/>
            <person name="Stolte C."/>
            <person name="Sykes S."/>
            <person name="White J."/>
            <person name="Yandava C."/>
            <person name="Burger G."/>
            <person name="Gray M.W."/>
            <person name="Holland P.W.H."/>
            <person name="King N."/>
            <person name="Lang F.B.F."/>
            <person name="Roger A.J."/>
            <person name="Ruiz-Trillo I."/>
            <person name="Haas B."/>
            <person name="Nusbaum C."/>
            <person name="Birren B."/>
        </authorList>
    </citation>
    <scope>NUCLEOTIDE SEQUENCE [LARGE SCALE GENOMIC DNA]</scope>
    <source>
        <strain evidence="12 13">JP610</strain>
    </source>
</reference>
<keyword evidence="13" id="KW-1185">Reference proteome</keyword>
<keyword evidence="8" id="KW-0539">Nucleus</keyword>
<dbReference type="GeneID" id="25905641"/>
<sequence length="1255" mass="137275">MSARDVHHGAQTQLSRCGLLSDASVSVHRRSHIRFSDPDKRSPSRTCGRADTRINGTGTNLARYNCGPPTLLVITALGQGITARASHKEQPRISMGGIDLTGTTAGLQDTAANDASSPRKASAVRESINQTRLDTQSMVPRIRRSKARYKHITAHAGIGKPTAVPKISRAKALYKFGSTGRSRRQACGVESPHLPELCGGVSSKYDCAANINVKERKGSEIQNLGVAIDKEATSACLIGTRRVLAGEMQKNMSVYINQRKRCKRLYTRGAANSQIEVGNKVERNNSGPKGCSDSNVCASWHKIKSDSRTSTSECDNETLTTQDAEVQARISDPKARKRKHGRDTPEIENPTGTLMSSGDKCQLLHTEQLESSSTNLICQRATTRNTDDRCKVSADVRVGVLVSEGTAETNTELSHPPAEPRSTGPADFHMKPKIPLAMVTELGTDAMPEKGGGVQDCGFSPDILTPPLLPETTVPTEPGLQIPIGITQRGSLREGCTRSGMVSDTVSNTVSDTVYDMLSDTASDMLSDTASDMLSDTVSDIMPVTVFEVGSEIVSDTVSGSLHAGGGVTTCAWSGCGLSVNDSDALRTHLSCHTGKLTVDCIAPGCPRVYTHTNSLRKHVKESHYRTRPFACPWNDCNLLFNILGKLIAHTREHTGESAFACSWVGCNAMERSAKNLVQHVSTHCGILLYMCTHKFCNEGFISEQLLAKHSAKHSAVLSCEWEGCEVKLRYESHRTVHMRVHTGERPYECAWEGCGKSFPRKTDLTGHMWTHSEAPGVSRDREIGPLRSLTHSGGTLSSNGMSAGSLQTPTASIPALQIKEEHIVEILGTNSNSREGIAEGSEGSVKKRENVEDELESTLANCETLKDTPQSITDRMPSTVTANNVHSSGSTHSAAEVFLCAWERCAARVSDRHTLQRHMTEHVNDLCPFQACAWASSPSDLAVHVASHLHLQHGKYRCDHSGCAYASTNCSRLVSHVRTHTEGYHFGCSWDGCEYRSLSKAFVVKHMVYLHSDTQPYICPTENCNRKFATKLGVSRHMRAHLVHVASGDDRLDSSKAKLVCVYENCGVTVSDGDALRKHLPLHVMDLPVTCPYTDCVSVFPSVIDLNMHARRHYHHNKPLACTWTHCGLTVASGDIIGTFLTHMRTHTGEKPFACTWKDCDKTSMTCTESVRHMMHKHSGVLPFACSVWGCHKRYALKNDLRQHVMSHSNNYVCTWNGCGKNFSFKTSFTRHYKTHRSDGLGIVYVQAQLAHAN</sequence>
<dbReference type="FunFam" id="3.30.160.60:FF:000624">
    <property type="entry name" value="zinc finger protein 697"/>
    <property type="match status" value="1"/>
</dbReference>
<gene>
    <name evidence="12" type="ORF">SARC_05137</name>
</gene>
<feature type="region of interest" description="Disordered" evidence="10">
    <location>
        <begin position="29"/>
        <end position="54"/>
    </location>
</feature>
<evidence type="ECO:0000256" key="7">
    <source>
        <dbReference type="ARBA" id="ARBA00023163"/>
    </source>
</evidence>
<evidence type="ECO:0000256" key="10">
    <source>
        <dbReference type="SAM" id="MobiDB-lite"/>
    </source>
</evidence>
<protein>
    <recommendedName>
        <fullName evidence="11">C2H2-type domain-containing protein</fullName>
    </recommendedName>
</protein>
<dbReference type="Gene3D" id="3.30.160.60">
    <property type="entry name" value="Classic Zinc Finger"/>
    <property type="match status" value="9"/>
</dbReference>
<feature type="domain" description="C2H2-type" evidence="11">
    <location>
        <begin position="599"/>
        <end position="629"/>
    </location>
</feature>
<dbReference type="InterPro" id="IPR036236">
    <property type="entry name" value="Znf_C2H2_sf"/>
</dbReference>
<feature type="domain" description="C2H2-type" evidence="11">
    <location>
        <begin position="630"/>
        <end position="659"/>
    </location>
</feature>
<dbReference type="PANTHER" id="PTHR46179:SF13">
    <property type="entry name" value="C2H2-TYPE DOMAIN-CONTAINING PROTEIN"/>
    <property type="match status" value="1"/>
</dbReference>
<evidence type="ECO:0000313" key="13">
    <source>
        <dbReference type="Proteomes" id="UP000054560"/>
    </source>
</evidence>
<dbReference type="InterPro" id="IPR013087">
    <property type="entry name" value="Znf_C2H2_type"/>
</dbReference>
<dbReference type="InterPro" id="IPR051061">
    <property type="entry name" value="Zinc_finger_trans_reg"/>
</dbReference>
<dbReference type="EMBL" id="KQ241913">
    <property type="protein sequence ID" value="KNC82586.1"/>
    <property type="molecule type" value="Genomic_DNA"/>
</dbReference>
<comment type="subcellular location">
    <subcellularLocation>
        <location evidence="1">Nucleus</location>
    </subcellularLocation>
</comment>
<proteinExistence type="predicted"/>
<evidence type="ECO:0000256" key="8">
    <source>
        <dbReference type="ARBA" id="ARBA00023242"/>
    </source>
</evidence>
<evidence type="ECO:0000256" key="3">
    <source>
        <dbReference type="ARBA" id="ARBA00022737"/>
    </source>
</evidence>
<feature type="domain" description="C2H2-type" evidence="11">
    <location>
        <begin position="690"/>
        <end position="715"/>
    </location>
</feature>
<keyword evidence="2" id="KW-0479">Metal-binding</keyword>
<dbReference type="OrthoDB" id="427030at2759"/>
<accession>A0A0L0G1C0</accession>
<keyword evidence="4 9" id="KW-0863">Zinc-finger</keyword>
<dbReference type="Proteomes" id="UP000054560">
    <property type="component" value="Unassembled WGS sequence"/>
</dbReference>
<feature type="domain" description="C2H2-type" evidence="11">
    <location>
        <begin position="1213"/>
        <end position="1242"/>
    </location>
</feature>
<dbReference type="SMART" id="SM00355">
    <property type="entry name" value="ZnF_C2H2"/>
    <property type="match status" value="17"/>
</dbReference>
<organism evidence="12 13">
    <name type="scientific">Sphaeroforma arctica JP610</name>
    <dbReference type="NCBI Taxonomy" id="667725"/>
    <lineage>
        <taxon>Eukaryota</taxon>
        <taxon>Ichthyosporea</taxon>
        <taxon>Ichthyophonida</taxon>
        <taxon>Sphaeroforma</taxon>
    </lineage>
</organism>
<dbReference type="GO" id="GO:0006357">
    <property type="term" value="P:regulation of transcription by RNA polymerase II"/>
    <property type="evidence" value="ECO:0007669"/>
    <property type="project" value="TreeGrafter"/>
</dbReference>
<keyword evidence="6" id="KW-0805">Transcription regulation</keyword>
<dbReference type="RefSeq" id="XP_014156488.1">
    <property type="nucleotide sequence ID" value="XM_014301013.1"/>
</dbReference>
<dbReference type="GO" id="GO:0008270">
    <property type="term" value="F:zinc ion binding"/>
    <property type="evidence" value="ECO:0007669"/>
    <property type="project" value="UniProtKB-KW"/>
</dbReference>
<dbReference type="AlphaFoldDB" id="A0A0L0G1C0"/>
<feature type="domain" description="C2H2-type" evidence="11">
    <location>
        <begin position="718"/>
        <end position="747"/>
    </location>
</feature>
<feature type="region of interest" description="Disordered" evidence="10">
    <location>
        <begin position="406"/>
        <end position="430"/>
    </location>
</feature>
<keyword evidence="5" id="KW-0862">Zinc</keyword>
<keyword evidence="3" id="KW-0677">Repeat</keyword>